<name>X1EKU8_9ZZZZ</name>
<evidence type="ECO:0000313" key="1">
    <source>
        <dbReference type="EMBL" id="GAH33946.1"/>
    </source>
</evidence>
<reference evidence="1" key="1">
    <citation type="journal article" date="2014" name="Front. Microbiol.">
        <title>High frequency of phylogenetically diverse reductive dehalogenase-homologous genes in deep subseafloor sedimentary metagenomes.</title>
        <authorList>
            <person name="Kawai M."/>
            <person name="Futagami T."/>
            <person name="Toyoda A."/>
            <person name="Takaki Y."/>
            <person name="Nishi S."/>
            <person name="Hori S."/>
            <person name="Arai W."/>
            <person name="Tsubouchi T."/>
            <person name="Morono Y."/>
            <person name="Uchiyama I."/>
            <person name="Ito T."/>
            <person name="Fujiyama A."/>
            <person name="Inagaki F."/>
            <person name="Takami H."/>
        </authorList>
    </citation>
    <scope>NUCLEOTIDE SEQUENCE</scope>
    <source>
        <strain evidence="1">Expedition CK06-06</strain>
    </source>
</reference>
<comment type="caution">
    <text evidence="1">The sequence shown here is derived from an EMBL/GenBank/DDBJ whole genome shotgun (WGS) entry which is preliminary data.</text>
</comment>
<dbReference type="AlphaFoldDB" id="X1EKU8"/>
<sequence>MEGTFSLQDQDIFSTQTLEKGEILDYGFAQEKLFKDPSLLGDLSDEYLRFFITRWEFKPSLPVQPKPQRLSGEKGDIRIAPDRSEEIKIIQIAKQWHRVHLKGIL</sequence>
<dbReference type="EMBL" id="BARU01010526">
    <property type="protein sequence ID" value="GAH33946.1"/>
    <property type="molecule type" value="Genomic_DNA"/>
</dbReference>
<accession>X1EKU8</accession>
<feature type="non-terminal residue" evidence="1">
    <location>
        <position position="105"/>
    </location>
</feature>
<organism evidence="1">
    <name type="scientific">marine sediment metagenome</name>
    <dbReference type="NCBI Taxonomy" id="412755"/>
    <lineage>
        <taxon>unclassified sequences</taxon>
        <taxon>metagenomes</taxon>
        <taxon>ecological metagenomes</taxon>
    </lineage>
</organism>
<protein>
    <submittedName>
        <fullName evidence="1">Uncharacterized protein</fullName>
    </submittedName>
</protein>
<gene>
    <name evidence="1" type="ORF">S03H2_20047</name>
</gene>
<proteinExistence type="predicted"/>